<comment type="caution">
    <text evidence="3">The sequence shown here is derived from an EMBL/GenBank/DDBJ whole genome shotgun (WGS) entry which is preliminary data.</text>
</comment>
<evidence type="ECO:0000259" key="2">
    <source>
        <dbReference type="Pfam" id="PF12439"/>
    </source>
</evidence>
<accession>A0A318SCX6</accession>
<dbReference type="Gene3D" id="1.50.10.10">
    <property type="match status" value="1"/>
</dbReference>
<sequence length="624" mass="68924">MRDFSREVLLTDGLGGFSLSTLHGVPTRSYSGLAVSFTPPVERHVMWIAARETLAVEGRRTTLHAFEVAPLAFEGEGLGCVERVNLTDLLPERVQFALGTRVRRRAFMPRHSGALVLLYEVEASETGSLTLGGLFTDRDMHAVRDELPALTFERDADSVTIRGGRFLRVRLRCEADVTPLEPHASPQRLHLRAEAERGEASTDVAASVDLWRVTFEAGTHRFALVIDGLGDASFDPWQAWQDETARRRDLVERAWSATGVRDEVVATLAVAADAFLVRRESTNSTSVIAGYPWFADWGRDAMIALRGLTLVTGRFEEARELLETFLRYEQEGLVPNNFFDDGSGAGYNTVDGSLWLFVAFEAYVHATGDEAFARRHLPQLRRMIDDLARGTRFSIRLHDSGLLRAGEKGVQLTWMDVKIHDWVVTPRHGRPIEIAALWLSALDVHDRLAARLGEAPAFEALRAKGRAAMSAFWRNRSFPADVLSDDGSLDTSIRPNALLALSHLDAADVTARALLTARRDLLTPVGLRTLSPTDERYRPTFGGHRFVRDSAYHQGTVWPWLIGAYTDLARDPSALSGLVAHLSEAGVGSVSEVFGGSDLVPGGCPFQAWSVAELLRAYVQTRSS</sequence>
<dbReference type="EMBL" id="QJSX01000003">
    <property type="protein sequence ID" value="PYE55254.1"/>
    <property type="molecule type" value="Genomic_DNA"/>
</dbReference>
<feature type="domain" description="Glycogen debranching enzyme C-terminal" evidence="1">
    <location>
        <begin position="271"/>
        <end position="616"/>
    </location>
</feature>
<evidence type="ECO:0000259" key="1">
    <source>
        <dbReference type="Pfam" id="PF06202"/>
    </source>
</evidence>
<dbReference type="PANTHER" id="PTHR10569">
    <property type="entry name" value="GLYCOGEN DEBRANCHING ENZYME"/>
    <property type="match status" value="1"/>
</dbReference>
<name>A0A318SCX6_9DEIO</name>
<dbReference type="GO" id="GO:0004135">
    <property type="term" value="F:amylo-alpha-1,6-glucosidase activity"/>
    <property type="evidence" value="ECO:0007669"/>
    <property type="project" value="InterPro"/>
</dbReference>
<dbReference type="SUPFAM" id="SSF48208">
    <property type="entry name" value="Six-hairpin glycosidases"/>
    <property type="match status" value="1"/>
</dbReference>
<gene>
    <name evidence="3" type="ORF">DES52_10384</name>
</gene>
<protein>
    <submittedName>
        <fullName evidence="3">Putative glycogen debranching enzyme</fullName>
    </submittedName>
</protein>
<evidence type="ECO:0000313" key="3">
    <source>
        <dbReference type="EMBL" id="PYE55254.1"/>
    </source>
</evidence>
<organism evidence="3 4">
    <name type="scientific">Deinococcus yavapaiensis KR-236</name>
    <dbReference type="NCBI Taxonomy" id="694435"/>
    <lineage>
        <taxon>Bacteria</taxon>
        <taxon>Thermotogati</taxon>
        <taxon>Deinococcota</taxon>
        <taxon>Deinococci</taxon>
        <taxon>Deinococcales</taxon>
        <taxon>Deinococcaceae</taxon>
        <taxon>Deinococcus</taxon>
    </lineage>
</organism>
<keyword evidence="4" id="KW-1185">Reference proteome</keyword>
<reference evidence="3 4" key="1">
    <citation type="submission" date="2018-06" db="EMBL/GenBank/DDBJ databases">
        <title>Genomic Encyclopedia of Type Strains, Phase IV (KMG-IV): sequencing the most valuable type-strain genomes for metagenomic binning, comparative biology and taxonomic classification.</title>
        <authorList>
            <person name="Goeker M."/>
        </authorList>
    </citation>
    <scope>NUCLEOTIDE SEQUENCE [LARGE SCALE GENOMIC DNA]</scope>
    <source>
        <strain evidence="3 4">DSM 18048</strain>
    </source>
</reference>
<dbReference type="Pfam" id="PF12439">
    <property type="entry name" value="GDE_N"/>
    <property type="match status" value="1"/>
</dbReference>
<dbReference type="GO" id="GO:0005980">
    <property type="term" value="P:glycogen catabolic process"/>
    <property type="evidence" value="ECO:0007669"/>
    <property type="project" value="InterPro"/>
</dbReference>
<dbReference type="InterPro" id="IPR012341">
    <property type="entry name" value="6hp_glycosidase-like_sf"/>
</dbReference>
<feature type="domain" description="Glycogen debranching enzyme bacterial and archaeal type N-terminal" evidence="2">
    <location>
        <begin position="6"/>
        <end position="219"/>
    </location>
</feature>
<dbReference type="InterPro" id="IPR010401">
    <property type="entry name" value="AGL/Gdb1"/>
</dbReference>
<evidence type="ECO:0000313" key="4">
    <source>
        <dbReference type="Proteomes" id="UP000248326"/>
    </source>
</evidence>
<dbReference type="AlphaFoldDB" id="A0A318SCX6"/>
<dbReference type="GO" id="GO:0004134">
    <property type="term" value="F:4-alpha-glucanotransferase activity"/>
    <property type="evidence" value="ECO:0007669"/>
    <property type="project" value="InterPro"/>
</dbReference>
<proteinExistence type="predicted"/>
<dbReference type="Pfam" id="PF06202">
    <property type="entry name" value="GDE_C"/>
    <property type="match status" value="1"/>
</dbReference>
<dbReference type="Proteomes" id="UP000248326">
    <property type="component" value="Unassembled WGS sequence"/>
</dbReference>
<dbReference type="PANTHER" id="PTHR10569:SF2">
    <property type="entry name" value="GLYCOGEN DEBRANCHING ENZYME"/>
    <property type="match status" value="1"/>
</dbReference>
<dbReference type="InterPro" id="IPR008928">
    <property type="entry name" value="6-hairpin_glycosidase_sf"/>
</dbReference>
<dbReference type="InterPro" id="IPR024742">
    <property type="entry name" value="Glycogen_debranch_N"/>
</dbReference>
<dbReference type="InterPro" id="IPR032790">
    <property type="entry name" value="GDE_C"/>
</dbReference>